<proteinExistence type="inferred from homology"/>
<dbReference type="Proteomes" id="UP001150925">
    <property type="component" value="Unassembled WGS sequence"/>
</dbReference>
<keyword evidence="3" id="KW-0808">Transferase</keyword>
<name>A0A9W8E7L5_9FUNG</name>
<evidence type="ECO:0000313" key="14">
    <source>
        <dbReference type="Proteomes" id="UP001150925"/>
    </source>
</evidence>
<keyword evidence="14" id="KW-1185">Reference proteome</keyword>
<dbReference type="PANTHER" id="PTHR15627:SF8">
    <property type="entry name" value="TRNA-URIDINE AMINOCARBOXYPROPYLTRANSFERASE 1"/>
    <property type="match status" value="1"/>
</dbReference>
<comment type="caution">
    <text evidence="13">The sequence shown here is derived from an EMBL/GenBank/DDBJ whole genome shotgun (WGS) entry which is preliminary data.</text>
</comment>
<comment type="function">
    <text evidence="7">Catalyzes the formation of 3-(3-amino-3-carboxypropyl)uridine (acp3U) at position 20 in the D-loop of several cytoplasmic tRNAs (acp3U(20)).</text>
</comment>
<keyword evidence="5" id="KW-0819">tRNA processing</keyword>
<keyword evidence="4" id="KW-0949">S-adenosyl-L-methionine</keyword>
<evidence type="ECO:0000256" key="1">
    <source>
        <dbReference type="ARBA" id="ARBA00004123"/>
    </source>
</evidence>
<dbReference type="AlphaFoldDB" id="A0A9W8E7L5"/>
<evidence type="ECO:0000256" key="11">
    <source>
        <dbReference type="ARBA" id="ARBA00048718"/>
    </source>
</evidence>
<dbReference type="GO" id="GO:0016432">
    <property type="term" value="F:tRNA-uridine aminocarboxypropyltransferase activity"/>
    <property type="evidence" value="ECO:0007669"/>
    <property type="project" value="UniProtKB-EC"/>
</dbReference>
<dbReference type="PANTHER" id="PTHR15627">
    <property type="entry name" value="NATURAL KILLER CELL-SPECIFIC ANTIGEN KLIP1"/>
    <property type="match status" value="1"/>
</dbReference>
<sequence length="263" mass="31000">MTIPTYSLDSIQTEPEPILDKCRSRLPCPQCGKVVKYFCYRCYLVVGVDPERIPRLTLPVKLQIYKHHLERDGKSTAVHAKIIAPDDVTIHTYPNVPLNLENIERSVLLFPGPDAKTLEEIDPNSFDQIIVIDGTWRQAQAMVKYTEGLDRVQKVTIQPRATRFWRYQQFSDNHLATIEAIYFFYREYYDAYLRFKSSSGTQPNKYSGQYDDLMFYYKYFYNLIQRTYQANPTKLYNRRQRTGYIKYDPTDNSDTLSSTEKRD</sequence>
<comment type="catalytic activity">
    <reaction evidence="11">
        <text>a uridine in tRNA + S-adenosyl-L-methionine = a 3-[(3S)-3-amino-3-carboxypropyl]uridine in tRNA + S-methyl-5'-thioadenosine + H(+)</text>
        <dbReference type="Rhea" id="RHEA:62432"/>
        <dbReference type="Rhea" id="RHEA-COMP:13339"/>
        <dbReference type="Rhea" id="RHEA-COMP:16092"/>
        <dbReference type="ChEBI" id="CHEBI:15378"/>
        <dbReference type="ChEBI" id="CHEBI:17509"/>
        <dbReference type="ChEBI" id="CHEBI:59789"/>
        <dbReference type="ChEBI" id="CHEBI:65315"/>
        <dbReference type="ChEBI" id="CHEBI:82930"/>
        <dbReference type="EC" id="2.5.1.25"/>
    </reaction>
</comment>
<evidence type="ECO:0000256" key="2">
    <source>
        <dbReference type="ARBA" id="ARBA00012386"/>
    </source>
</evidence>
<dbReference type="GO" id="GO:0005634">
    <property type="term" value="C:nucleus"/>
    <property type="evidence" value="ECO:0007669"/>
    <property type="project" value="UniProtKB-SubCell"/>
</dbReference>
<evidence type="ECO:0000256" key="3">
    <source>
        <dbReference type="ARBA" id="ARBA00022679"/>
    </source>
</evidence>
<dbReference type="InterPro" id="IPR005636">
    <property type="entry name" value="DTW"/>
</dbReference>
<dbReference type="Pfam" id="PF03942">
    <property type="entry name" value="DTW"/>
    <property type="match status" value="1"/>
</dbReference>
<comment type="subcellular location">
    <subcellularLocation>
        <location evidence="1">Nucleus</location>
    </subcellularLocation>
</comment>
<evidence type="ECO:0000256" key="6">
    <source>
        <dbReference type="ARBA" id="ARBA00023242"/>
    </source>
</evidence>
<comment type="similarity">
    <text evidence="8">Belongs to the TDD superfamily. DTWD1 family.</text>
</comment>
<evidence type="ECO:0000256" key="10">
    <source>
        <dbReference type="ARBA" id="ARBA00042508"/>
    </source>
</evidence>
<accession>A0A9W8E7L5</accession>
<protein>
    <recommendedName>
        <fullName evidence="9">tRNA-uridine aminocarboxypropyltransferase 1</fullName>
        <ecNumber evidence="2">2.5.1.25</ecNumber>
    </recommendedName>
    <alternativeName>
        <fullName evidence="10">DTW domain-containing protein 1</fullName>
    </alternativeName>
</protein>
<evidence type="ECO:0000256" key="9">
    <source>
        <dbReference type="ARBA" id="ARBA00039242"/>
    </source>
</evidence>
<evidence type="ECO:0000313" key="13">
    <source>
        <dbReference type="EMBL" id="KAJ1964781.1"/>
    </source>
</evidence>
<organism evidence="13 14">
    <name type="scientific">Dispira parvispora</name>
    <dbReference type="NCBI Taxonomy" id="1520584"/>
    <lineage>
        <taxon>Eukaryota</taxon>
        <taxon>Fungi</taxon>
        <taxon>Fungi incertae sedis</taxon>
        <taxon>Zoopagomycota</taxon>
        <taxon>Kickxellomycotina</taxon>
        <taxon>Dimargaritomycetes</taxon>
        <taxon>Dimargaritales</taxon>
        <taxon>Dimargaritaceae</taxon>
        <taxon>Dispira</taxon>
    </lineage>
</organism>
<dbReference type="EMBL" id="JANBPY010000663">
    <property type="protein sequence ID" value="KAJ1964781.1"/>
    <property type="molecule type" value="Genomic_DNA"/>
</dbReference>
<dbReference type="GO" id="GO:0008033">
    <property type="term" value="P:tRNA processing"/>
    <property type="evidence" value="ECO:0007669"/>
    <property type="project" value="UniProtKB-KW"/>
</dbReference>
<evidence type="ECO:0000256" key="7">
    <source>
        <dbReference type="ARBA" id="ARBA00037050"/>
    </source>
</evidence>
<evidence type="ECO:0000259" key="12">
    <source>
        <dbReference type="SMART" id="SM01144"/>
    </source>
</evidence>
<dbReference type="EC" id="2.5.1.25" evidence="2"/>
<gene>
    <name evidence="13" type="ORF">IWQ62_002837</name>
</gene>
<dbReference type="OrthoDB" id="660555at2759"/>
<evidence type="ECO:0000256" key="5">
    <source>
        <dbReference type="ARBA" id="ARBA00022694"/>
    </source>
</evidence>
<reference evidence="13" key="1">
    <citation type="submission" date="2022-07" db="EMBL/GenBank/DDBJ databases">
        <title>Phylogenomic reconstructions and comparative analyses of Kickxellomycotina fungi.</title>
        <authorList>
            <person name="Reynolds N.K."/>
            <person name="Stajich J.E."/>
            <person name="Barry K."/>
            <person name="Grigoriev I.V."/>
            <person name="Crous P."/>
            <person name="Smith M.E."/>
        </authorList>
    </citation>
    <scope>NUCLEOTIDE SEQUENCE</scope>
    <source>
        <strain evidence="13">RSA 1196</strain>
    </source>
</reference>
<dbReference type="InterPro" id="IPR051521">
    <property type="entry name" value="tRNA_Mod/Golgi_Maint"/>
</dbReference>
<feature type="domain" description="DTW" evidence="12">
    <location>
        <begin position="35"/>
        <end position="229"/>
    </location>
</feature>
<evidence type="ECO:0000256" key="8">
    <source>
        <dbReference type="ARBA" id="ARBA00038290"/>
    </source>
</evidence>
<dbReference type="SMART" id="SM01144">
    <property type="entry name" value="DTW"/>
    <property type="match status" value="1"/>
</dbReference>
<keyword evidence="6" id="KW-0539">Nucleus</keyword>
<evidence type="ECO:0000256" key="4">
    <source>
        <dbReference type="ARBA" id="ARBA00022691"/>
    </source>
</evidence>